<dbReference type="InterPro" id="IPR025559">
    <property type="entry name" value="Eis_dom"/>
</dbReference>
<gene>
    <name evidence="7" type="ORF">SAMN05445060_3469</name>
</gene>
<dbReference type="Proteomes" id="UP000186218">
    <property type="component" value="Unassembled WGS sequence"/>
</dbReference>
<dbReference type="InterPro" id="IPR036527">
    <property type="entry name" value="SCP2_sterol-bd_dom_sf"/>
</dbReference>
<evidence type="ECO:0000313" key="7">
    <source>
        <dbReference type="EMBL" id="SIS19370.1"/>
    </source>
</evidence>
<dbReference type="STRING" id="1344003.SAMN05445060_3469"/>
<dbReference type="GO" id="GO:0034069">
    <property type="term" value="F:aminoglycoside N-acetyltransferase activity"/>
    <property type="evidence" value="ECO:0007669"/>
    <property type="project" value="TreeGrafter"/>
</dbReference>
<comment type="subunit">
    <text evidence="5">Homohexamer; trimer of dimers.</text>
</comment>
<evidence type="ECO:0000256" key="2">
    <source>
        <dbReference type="ARBA" id="ARBA00022488"/>
    </source>
</evidence>
<feature type="active site" description="Proton donor" evidence="5">
    <location>
        <position position="179"/>
    </location>
</feature>
<dbReference type="Gene3D" id="3.40.630.30">
    <property type="match status" value="2"/>
</dbReference>
<feature type="binding site" evidence="5">
    <location>
        <begin position="146"/>
        <end position="151"/>
    </location>
    <ligand>
        <name>acetyl-CoA</name>
        <dbReference type="ChEBI" id="CHEBI:57288"/>
    </ligand>
</feature>
<feature type="binding site" evidence="5">
    <location>
        <begin position="138"/>
        <end position="140"/>
    </location>
    <ligand>
        <name>acetyl-CoA</name>
        <dbReference type="ChEBI" id="CHEBI:57288"/>
    </ligand>
</feature>
<comment type="similarity">
    <text evidence="1 5">Belongs to the acetyltransferase Eis family.</text>
</comment>
<evidence type="ECO:0000256" key="4">
    <source>
        <dbReference type="ARBA" id="ARBA00023315"/>
    </source>
</evidence>
<evidence type="ECO:0000259" key="6">
    <source>
        <dbReference type="PROSITE" id="PS51186"/>
    </source>
</evidence>
<keyword evidence="2" id="KW-1036">Host cytoplasmic vesicle</keyword>
<reference evidence="7 8" key="1">
    <citation type="submission" date="2017-01" db="EMBL/GenBank/DDBJ databases">
        <authorList>
            <person name="Mah S.A."/>
            <person name="Swanson W.J."/>
            <person name="Moy G.W."/>
            <person name="Vacquier V.D."/>
        </authorList>
    </citation>
    <scope>NUCLEOTIDE SEQUENCE [LARGE SCALE GENOMIC DNA]</scope>
    <source>
        <strain evidence="7 8">CPCC 203464</strain>
    </source>
</reference>
<dbReference type="InterPro" id="IPR022902">
    <property type="entry name" value="NAcTrfase_Eis"/>
</dbReference>
<feature type="binding site" evidence="5">
    <location>
        <begin position="174"/>
        <end position="175"/>
    </location>
    <ligand>
        <name>acetyl-CoA</name>
        <dbReference type="ChEBI" id="CHEBI:57288"/>
    </ligand>
</feature>
<dbReference type="PROSITE" id="PS51186">
    <property type="entry name" value="GNAT"/>
    <property type="match status" value="1"/>
</dbReference>
<dbReference type="SUPFAM" id="SSF55718">
    <property type="entry name" value="SCP-like"/>
    <property type="match status" value="1"/>
</dbReference>
<keyword evidence="8" id="KW-1185">Reference proteome</keyword>
<dbReference type="InterPro" id="IPR000182">
    <property type="entry name" value="GNAT_dom"/>
</dbReference>
<dbReference type="AlphaFoldDB" id="A0A1N7H3N1"/>
<sequence>MLSRRRQSCAPGDRRGVIRSGVLENGWWASRTLPTVGFMDLEMRSFAPSSAVLADEPASAEFLRAVELGFHGAGPGEETIRRWLADMLRNDARLRAMYDHDTGGFRDPDDPVGTFLSYDKTVGFGDGVLLPADAITDVTVRATHRRRGILRSLMTTDLAVAHDRGLPLAALTVSESGIYRRFGFGPAAVSHQVTLRTDRSFALDVPTSGRVEMTSRADYLAHADTVFDEFHRRTAGSVSRSQGLTDALAGVFDHHTGKPDEAVRHALHIDDTGVPTGSVTWKVDDDSSTATVRDFVAVTPEANLALWDFLGHLDLITTVVRRRTPVEDPLRYALREPDVYEVSARGDFLWLRVLDVARVLEARTYLVDGEVTLTVVDDQGFTGGTYRLAVSKGAATVERTRDADTDVTLDVAALGSAVLGGVPVAALAGAGRIHGAAVDELARLLVTLRAPVSLTPF</sequence>
<evidence type="ECO:0000256" key="5">
    <source>
        <dbReference type="HAMAP-Rule" id="MF_01812"/>
    </source>
</evidence>
<dbReference type="Gene3D" id="3.30.1050.10">
    <property type="entry name" value="SCP2 sterol-binding domain"/>
    <property type="match status" value="1"/>
</dbReference>
<dbReference type="InterPro" id="IPR051554">
    <property type="entry name" value="Acetyltransferase_Eis"/>
</dbReference>
<keyword evidence="3 5" id="KW-0808">Transferase</keyword>
<dbReference type="Pfam" id="PF13530">
    <property type="entry name" value="SCP2_2"/>
    <property type="match status" value="1"/>
</dbReference>
<dbReference type="EMBL" id="FTNT01000011">
    <property type="protein sequence ID" value="SIS19370.1"/>
    <property type="molecule type" value="Genomic_DNA"/>
</dbReference>
<dbReference type="SUPFAM" id="SSF55729">
    <property type="entry name" value="Acyl-CoA N-acyltransferases (Nat)"/>
    <property type="match status" value="1"/>
</dbReference>
<name>A0A1N7H3N1_9NOCA</name>
<keyword evidence="4 5" id="KW-0012">Acyltransferase</keyword>
<evidence type="ECO:0000313" key="8">
    <source>
        <dbReference type="Proteomes" id="UP000186218"/>
    </source>
</evidence>
<dbReference type="PANTHER" id="PTHR37817">
    <property type="entry name" value="N-ACETYLTRANSFERASE EIS"/>
    <property type="match status" value="1"/>
</dbReference>
<proteinExistence type="inferred from homology"/>
<protein>
    <submittedName>
        <fullName evidence="7">Predicted acetyltransferase</fullName>
    </submittedName>
</protein>
<feature type="domain" description="N-acetyltransferase" evidence="6">
    <location>
        <begin position="78"/>
        <end position="206"/>
    </location>
</feature>
<dbReference type="InterPro" id="IPR041380">
    <property type="entry name" value="Acetyltransf_17"/>
</dbReference>
<dbReference type="InterPro" id="IPR016181">
    <property type="entry name" value="Acyl_CoA_acyltransferase"/>
</dbReference>
<evidence type="ECO:0000256" key="1">
    <source>
        <dbReference type="ARBA" id="ARBA00009213"/>
    </source>
</evidence>
<accession>A0A1N7H3N1</accession>
<organism evidence="7 8">
    <name type="scientific">Williamsia sterculiae</name>
    <dbReference type="NCBI Taxonomy" id="1344003"/>
    <lineage>
        <taxon>Bacteria</taxon>
        <taxon>Bacillati</taxon>
        <taxon>Actinomycetota</taxon>
        <taxon>Actinomycetes</taxon>
        <taxon>Mycobacteriales</taxon>
        <taxon>Nocardiaceae</taxon>
        <taxon>Williamsia</taxon>
    </lineage>
</organism>
<dbReference type="Pfam" id="PF17668">
    <property type="entry name" value="Acetyltransf_17"/>
    <property type="match status" value="1"/>
</dbReference>
<dbReference type="PANTHER" id="PTHR37817:SF1">
    <property type="entry name" value="N-ACETYLTRANSFERASE EIS"/>
    <property type="match status" value="1"/>
</dbReference>
<dbReference type="HAMAP" id="MF_01812">
    <property type="entry name" value="Eis"/>
    <property type="match status" value="1"/>
</dbReference>
<feature type="active site" description="Proton acceptor; via carboxylate" evidence="5">
    <location>
        <position position="457"/>
    </location>
</feature>
<dbReference type="Pfam" id="PF13527">
    <property type="entry name" value="Acetyltransf_9"/>
    <property type="match status" value="1"/>
</dbReference>
<dbReference type="GO" id="GO:0030649">
    <property type="term" value="P:aminoglycoside antibiotic catabolic process"/>
    <property type="evidence" value="ECO:0007669"/>
    <property type="project" value="TreeGrafter"/>
</dbReference>
<evidence type="ECO:0000256" key="3">
    <source>
        <dbReference type="ARBA" id="ARBA00022679"/>
    </source>
</evidence>